<organism evidence="1 2">
    <name type="scientific">Mucilaginibacter boryungensis</name>
    <dbReference type="NCBI Taxonomy" id="768480"/>
    <lineage>
        <taxon>Bacteria</taxon>
        <taxon>Pseudomonadati</taxon>
        <taxon>Bacteroidota</taxon>
        <taxon>Sphingobacteriia</taxon>
        <taxon>Sphingobacteriales</taxon>
        <taxon>Sphingobacteriaceae</taxon>
        <taxon>Mucilaginibacter</taxon>
    </lineage>
</organism>
<keyword evidence="2" id="KW-1185">Reference proteome</keyword>
<comment type="caution">
    <text evidence="1">The sequence shown here is derived from an EMBL/GenBank/DDBJ whole genome shotgun (WGS) entry which is preliminary data.</text>
</comment>
<evidence type="ECO:0000313" key="2">
    <source>
        <dbReference type="Proteomes" id="UP000632774"/>
    </source>
</evidence>
<dbReference type="InterPro" id="IPR051801">
    <property type="entry name" value="GH28_Enzymes"/>
</dbReference>
<dbReference type="SUPFAM" id="SSF51126">
    <property type="entry name" value="Pectin lyase-like"/>
    <property type="match status" value="1"/>
</dbReference>
<dbReference type="InterPro" id="IPR034650">
    <property type="entry name" value="YuaB-like"/>
</dbReference>
<proteinExistence type="predicted"/>
<dbReference type="PANTHER" id="PTHR31339">
    <property type="entry name" value="PECTIN LYASE-RELATED"/>
    <property type="match status" value="1"/>
</dbReference>
<dbReference type="InterPro" id="IPR011050">
    <property type="entry name" value="Pectin_lyase_fold/virulence"/>
</dbReference>
<evidence type="ECO:0000313" key="1">
    <source>
        <dbReference type="EMBL" id="MBE9668027.1"/>
    </source>
</evidence>
<name>A0ABR9XKW4_9SPHI</name>
<dbReference type="Gene3D" id="2.160.20.10">
    <property type="entry name" value="Single-stranded right-handed beta-helix, Pectin lyase-like"/>
    <property type="match status" value="1"/>
</dbReference>
<dbReference type="RefSeq" id="WP_194107459.1">
    <property type="nucleotide sequence ID" value="NZ_JADFFM010000002.1"/>
</dbReference>
<dbReference type="InterPro" id="IPR012334">
    <property type="entry name" value="Pectin_lyas_fold"/>
</dbReference>
<gene>
    <name evidence="1" type="ORF">IRJ18_16780</name>
</gene>
<sequence length="968" mass="106545">MKKLLILNFLGLIYFVVTGLDNCYGQVGNSDTEITYGKSAPNISRITKDTLVISSGSTYAYTVDTPEGEGLVATSVTAKDLFRQISSKGALQHYLVTDADGKVKKDEKIKSGDRLIVTTKNNMAKRVYYILVQPGALAGRLILMDSTLTVNATRNLTINYSAGQRSPDATVSFYLPAGIVITRENTTVNIIGRGAVKLSELASQSIGRTGSKYSYKKVGEAELTTTDGNPVLILKHLDLRPDNGIDIQVTISNVSLKKTGTYQFKAICNVSKPEKLTSPGTGNETTTLTVTNNISGFKRIPLNDIQYKETPETYITAKFKWDIKKNAVPVTMLQSLDKGKSWSVAKAAIDLKTATATVANLKPSLLYMFRLVETGLNRRSNTTMFFTGKMDVKQLGVSGKEGEDQTDKINEAINYMHNMGGGTLLFSKGTYPVRTIHLQSNVYLYVGDDAEIKALKGGDAPETTWFSDLKYRSGLSPTDNGPYADPENYMTKQDVGHHYFKNAMFFGERIDNVKIIGTGLVTGDGNLVNSDGVMKNAPDNRCDKMFSLKLCTNLEIGGIDHPQDLWYDEPANEPYYIQKDGKKFFDTSHMLKIERGGHFALLATGTDGINVHDTYFGKTNRNNVRDIYDFMECNHVMATNIFSRISSDDVIKPGSDCSLGFTRPVSDYRVRNIIGDTNCNLIQIGSETADDIKDVYVDNVYVLGANKAGFSISTNDGAHVSNVHLNSGKTGTIHSRSKMYRATTPVFISISNRGRIIGAEAGRYSFMENGKQHDELLIKNVNIGQVDNISLKGIDIYEVYAGSAYNSKIWKPYDGSQRRLSPIIAGYKLPYPGQVTGGLDFHLPDGRSTGYISKVTFDDVNVLVKGGNPASDTLNVPDELSVGKYNAADLKVQPSYGIWARHVKGLTVTNSSFNYEKTDNRYPVFLEDVLSAIFRNVTLVKPADNIPAIKLKGSSDIRMDNMIYLPTH</sequence>
<protein>
    <submittedName>
        <fullName evidence="1">Endopygalactorunase</fullName>
    </submittedName>
</protein>
<dbReference type="EMBL" id="JADFFM010000002">
    <property type="protein sequence ID" value="MBE9668027.1"/>
    <property type="molecule type" value="Genomic_DNA"/>
</dbReference>
<reference evidence="1 2" key="1">
    <citation type="submission" date="2020-10" db="EMBL/GenBank/DDBJ databases">
        <title>Mucilaginibacter mali sp. nov., isolated from rhizosphere soil of apple orchard.</title>
        <authorList>
            <person name="Lee J.-S."/>
            <person name="Kim H.S."/>
            <person name="Kim J.-S."/>
        </authorList>
    </citation>
    <scope>NUCLEOTIDE SEQUENCE [LARGE SCALE GENOMIC DNA]</scope>
    <source>
        <strain evidence="1 2">KCTC 23157</strain>
    </source>
</reference>
<dbReference type="Proteomes" id="UP000632774">
    <property type="component" value="Unassembled WGS sequence"/>
</dbReference>
<dbReference type="CDD" id="cd14670">
    <property type="entry name" value="BslA_like"/>
    <property type="match status" value="1"/>
</dbReference>
<accession>A0ABR9XKW4</accession>